<comment type="similarity">
    <text evidence="1">Belongs to the ATP-dependent AMP-binding enzyme family.</text>
</comment>
<dbReference type="Gene3D" id="3.30.300.30">
    <property type="match status" value="1"/>
</dbReference>
<dbReference type="Pfam" id="PF23024">
    <property type="entry name" value="AMP-dom_DIP2-like"/>
    <property type="match status" value="1"/>
</dbReference>
<dbReference type="EMBL" id="AP021861">
    <property type="protein sequence ID" value="BBO35977.1"/>
    <property type="molecule type" value="Genomic_DNA"/>
</dbReference>
<dbReference type="CDD" id="cd05931">
    <property type="entry name" value="FAAL"/>
    <property type="match status" value="1"/>
</dbReference>
<reference evidence="10" key="1">
    <citation type="submission" date="2019-10" db="EMBL/GenBank/DDBJ databases">
        <title>Lacipirellula parvula gen. nov., sp. nov., representing a lineage of planctomycetes widespread in freshwater anoxic habitats, and description of the family Lacipirellulaceae.</title>
        <authorList>
            <person name="Dedysh S.N."/>
            <person name="Kulichevskaya I.S."/>
            <person name="Beletsky A.V."/>
            <person name="Rakitin A.L."/>
            <person name="Mardanov A.V."/>
            <person name="Ivanova A.A."/>
            <person name="Saltykova V.X."/>
            <person name="Rijpstra W.I.C."/>
            <person name="Sinninghe Damste J.S."/>
            <person name="Ravin N.V."/>
        </authorList>
    </citation>
    <scope>NUCLEOTIDE SEQUENCE [LARGE SCALE GENOMIC DNA]</scope>
    <source>
        <strain evidence="10">PX69</strain>
    </source>
</reference>
<dbReference type="InterPro" id="IPR020845">
    <property type="entry name" value="AMP-binding_CS"/>
</dbReference>
<dbReference type="InterPro" id="IPR009081">
    <property type="entry name" value="PP-bd_ACP"/>
</dbReference>
<evidence type="ECO:0000256" key="5">
    <source>
        <dbReference type="ARBA" id="ARBA00022832"/>
    </source>
</evidence>
<dbReference type="GO" id="GO:0071766">
    <property type="term" value="P:Actinobacterium-type cell wall biogenesis"/>
    <property type="evidence" value="ECO:0007669"/>
    <property type="project" value="UniProtKB-ARBA"/>
</dbReference>
<dbReference type="InterPro" id="IPR040097">
    <property type="entry name" value="FAAL/FAAC"/>
</dbReference>
<feature type="domain" description="Carrier" evidence="8">
    <location>
        <begin position="653"/>
        <end position="731"/>
    </location>
</feature>
<dbReference type="InterPro" id="IPR045851">
    <property type="entry name" value="AMP-bd_C_sf"/>
</dbReference>
<dbReference type="GO" id="GO:0005886">
    <property type="term" value="C:plasma membrane"/>
    <property type="evidence" value="ECO:0007669"/>
    <property type="project" value="TreeGrafter"/>
</dbReference>
<evidence type="ECO:0000256" key="7">
    <source>
        <dbReference type="SAM" id="MobiDB-lite"/>
    </source>
</evidence>
<dbReference type="Gene3D" id="3.40.50.12780">
    <property type="entry name" value="N-terminal domain of ligase-like"/>
    <property type="match status" value="1"/>
</dbReference>
<keyword evidence="10" id="KW-1185">Reference proteome</keyword>
<dbReference type="GO" id="GO:0070566">
    <property type="term" value="F:adenylyltransferase activity"/>
    <property type="evidence" value="ECO:0007669"/>
    <property type="project" value="TreeGrafter"/>
</dbReference>
<dbReference type="AlphaFoldDB" id="A0A5K7XIW0"/>
<evidence type="ECO:0000256" key="1">
    <source>
        <dbReference type="ARBA" id="ARBA00006432"/>
    </source>
</evidence>
<dbReference type="InterPro" id="IPR042099">
    <property type="entry name" value="ANL_N_sf"/>
</dbReference>
<gene>
    <name evidence="9" type="ORF">PLANPX_5589</name>
</gene>
<keyword evidence="4" id="KW-0436">Ligase</keyword>
<evidence type="ECO:0000256" key="2">
    <source>
        <dbReference type="ARBA" id="ARBA00022450"/>
    </source>
</evidence>
<evidence type="ECO:0000256" key="4">
    <source>
        <dbReference type="ARBA" id="ARBA00022598"/>
    </source>
</evidence>
<dbReference type="PANTHER" id="PTHR22754:SF32">
    <property type="entry name" value="DISCO-INTERACTING PROTEIN 2"/>
    <property type="match status" value="1"/>
</dbReference>
<dbReference type="Proteomes" id="UP000326837">
    <property type="component" value="Chromosome"/>
</dbReference>
<dbReference type="Pfam" id="PF00550">
    <property type="entry name" value="PP-binding"/>
    <property type="match status" value="1"/>
</dbReference>
<name>A0A5K7XIW0_9BACT</name>
<evidence type="ECO:0000256" key="3">
    <source>
        <dbReference type="ARBA" id="ARBA00022553"/>
    </source>
</evidence>
<protein>
    <submittedName>
        <fullName evidence="9">Polyketide synthase</fullName>
    </submittedName>
</protein>
<keyword evidence="3" id="KW-0597">Phosphoprotein</keyword>
<dbReference type="PROSITE" id="PS00455">
    <property type="entry name" value="AMP_BINDING"/>
    <property type="match status" value="1"/>
</dbReference>
<proteinExistence type="inferred from homology"/>
<dbReference type="InterPro" id="IPR020806">
    <property type="entry name" value="PKS_PP-bd"/>
</dbReference>
<accession>A0A5K7XIW0</accession>
<dbReference type="PANTHER" id="PTHR22754">
    <property type="entry name" value="DISCO-INTERACTING PROTEIN 2 DIP2 -RELATED"/>
    <property type="match status" value="1"/>
</dbReference>
<feature type="region of interest" description="Disordered" evidence="7">
    <location>
        <begin position="737"/>
        <end position="759"/>
    </location>
</feature>
<dbReference type="InterPro" id="IPR025110">
    <property type="entry name" value="AMP-bd_C"/>
</dbReference>
<dbReference type="Gene3D" id="1.10.1200.10">
    <property type="entry name" value="ACP-like"/>
    <property type="match status" value="1"/>
</dbReference>
<dbReference type="SMART" id="SM00823">
    <property type="entry name" value="PKS_PP"/>
    <property type="match status" value="1"/>
</dbReference>
<dbReference type="SUPFAM" id="SSF47336">
    <property type="entry name" value="ACP-like"/>
    <property type="match status" value="1"/>
</dbReference>
<evidence type="ECO:0000259" key="8">
    <source>
        <dbReference type="PROSITE" id="PS50075"/>
    </source>
</evidence>
<keyword evidence="2" id="KW-0596">Phosphopantetheine</keyword>
<sequence length="759" mass="82203">MRPATHMLPALSRSRFRYDIFSLLRAVMPAETPTPRSEMRSVAELLRRRAAERPDQLAFAFLAESGGSDASQRVEWTYAELDRRARAVAVELSRVAAPGDRAVLIFPPGLDFIAAFFGCLYAGVLPAPATYPKPRRPSSRLDAIVADCKPTAALTTSETLGLMQLDEQSPAVRTLEWIAVDRCRDAESFKQLVPRTPSDAAFLQYTSGSTSQPRGVVVTHGNLLHNLELIRTGFGLAPAEEAVAPQSGVFWLPAYHDMGLIGGILTPMYVGGTSYFLAPATFLQRPVTWLETISRTGAAISGAPNFAYELCARKITPEQRAGLDLSRWKLAFCGAEPIDSRALDEFAVAFGPQGFRTAAYYPCYGLAEGTLMVTGGGGANGPRVLHADRARLAKHRLAAVAAGEASQPLVSCGRPLGDQLVRVVDPQTFEPCLEGQVGEIWVSGGSVAKGYWNHPEELWQTFGGRLADGSGPFLRTGDLGAFDGGELFVTGRAKDVIIIRGRNLYPQDVERTAQQAHAAIDLGAAFAVEVDGHEQLVVVHQVRREHRREDMAPVLRAIRAAIVEEHDVDPYQIVLVRPGGVPLTSSGKIQRSHCRDMLATNGLEQLAAWQQSPTATPVDELAETVTFRADAAVAVGADGRPEFLHRLAELTPPELAEQIQTWMMNWLEERAEPGAGEMSPTAPFAESGMDSLTALELNVEFEKVLGVRLPPAAAWSYPTPELLSRYLADEMLGTASANAPGDSETDSWFAAMEADGQPK</sequence>
<dbReference type="InterPro" id="IPR036736">
    <property type="entry name" value="ACP-like_sf"/>
</dbReference>
<dbReference type="KEGG" id="lpav:PLANPX_5589"/>
<dbReference type="SUPFAM" id="SSF56801">
    <property type="entry name" value="Acetyl-CoA synthetase-like"/>
    <property type="match status" value="1"/>
</dbReference>
<dbReference type="PROSITE" id="PS50075">
    <property type="entry name" value="CARRIER"/>
    <property type="match status" value="1"/>
</dbReference>
<organism evidence="9 10">
    <name type="scientific">Lacipirellula parvula</name>
    <dbReference type="NCBI Taxonomy" id="2650471"/>
    <lineage>
        <taxon>Bacteria</taxon>
        <taxon>Pseudomonadati</taxon>
        <taxon>Planctomycetota</taxon>
        <taxon>Planctomycetia</taxon>
        <taxon>Pirellulales</taxon>
        <taxon>Lacipirellulaceae</taxon>
        <taxon>Lacipirellula</taxon>
    </lineage>
</organism>
<dbReference type="GO" id="GO:0031177">
    <property type="term" value="F:phosphopantetheine binding"/>
    <property type="evidence" value="ECO:0007669"/>
    <property type="project" value="InterPro"/>
</dbReference>
<evidence type="ECO:0000313" key="9">
    <source>
        <dbReference type="EMBL" id="BBO35977.1"/>
    </source>
</evidence>
<evidence type="ECO:0000313" key="10">
    <source>
        <dbReference type="Proteomes" id="UP000326837"/>
    </source>
</evidence>
<evidence type="ECO:0000256" key="6">
    <source>
        <dbReference type="ARBA" id="ARBA00023098"/>
    </source>
</evidence>
<dbReference type="GO" id="GO:0006633">
    <property type="term" value="P:fatty acid biosynthetic process"/>
    <property type="evidence" value="ECO:0007669"/>
    <property type="project" value="TreeGrafter"/>
</dbReference>
<keyword evidence="6" id="KW-0443">Lipid metabolism</keyword>
<dbReference type="InterPro" id="IPR000873">
    <property type="entry name" value="AMP-dep_synth/lig_dom"/>
</dbReference>
<dbReference type="FunFam" id="3.40.50.12780:FF:000013">
    <property type="entry name" value="Long-chain-fatty-acid--AMP ligase FadD32"/>
    <property type="match status" value="1"/>
</dbReference>
<dbReference type="GO" id="GO:0016874">
    <property type="term" value="F:ligase activity"/>
    <property type="evidence" value="ECO:0007669"/>
    <property type="project" value="UniProtKB-KW"/>
</dbReference>
<dbReference type="Pfam" id="PF00501">
    <property type="entry name" value="AMP-binding"/>
    <property type="match status" value="1"/>
</dbReference>
<keyword evidence="5" id="KW-0276">Fatty acid metabolism</keyword>